<dbReference type="Proteomes" id="UP000180175">
    <property type="component" value="Chromosome"/>
</dbReference>
<protein>
    <submittedName>
        <fullName evidence="1">Uncharacterized protein</fullName>
    </submittedName>
</protein>
<evidence type="ECO:0000313" key="1">
    <source>
        <dbReference type="EMBL" id="QOY38784.1"/>
    </source>
</evidence>
<reference evidence="1 2" key="2">
    <citation type="journal article" date="2019" name="Int. J. Syst. Evol. Microbiol.">
        <title>Anaerobacillus isosaccharinicus sp. nov., an alkaliphilic bacterium which degrades isosaccharinic acid.</title>
        <authorList>
            <person name="Bassil N.M."/>
            <person name="Lloyd J.R."/>
        </authorList>
    </citation>
    <scope>NUCLEOTIDE SEQUENCE [LARGE SCALE GENOMIC DNA]</scope>
    <source>
        <strain evidence="1 2">NB2006</strain>
    </source>
</reference>
<evidence type="ECO:0000313" key="2">
    <source>
        <dbReference type="Proteomes" id="UP000180175"/>
    </source>
</evidence>
<dbReference type="EMBL" id="CP063356">
    <property type="protein sequence ID" value="QOY38784.1"/>
    <property type="molecule type" value="Genomic_DNA"/>
</dbReference>
<dbReference type="AlphaFoldDB" id="A0A7S7LCY5"/>
<gene>
    <name evidence="1" type="ORF">AWH56_024310</name>
</gene>
<dbReference type="KEGG" id="aia:AWH56_024310"/>
<dbReference type="RefSeq" id="WP_182081413.1">
    <property type="nucleotide sequence ID" value="NZ_CP063356.2"/>
</dbReference>
<sequence>MSADQVISSINQLHSSGEALAKKKVKKTHPDLMRSALHYFPSWEHAIKESGIE</sequence>
<keyword evidence="2" id="KW-1185">Reference proteome</keyword>
<name>A0A7S7LCY5_9BACI</name>
<organism evidence="1 2">
    <name type="scientific">Anaerobacillus isosaccharinicus</name>
    <dbReference type="NCBI Taxonomy" id="1532552"/>
    <lineage>
        <taxon>Bacteria</taxon>
        <taxon>Bacillati</taxon>
        <taxon>Bacillota</taxon>
        <taxon>Bacilli</taxon>
        <taxon>Bacillales</taxon>
        <taxon>Bacillaceae</taxon>
        <taxon>Anaerobacillus</taxon>
    </lineage>
</organism>
<proteinExistence type="predicted"/>
<accession>A0A7S7LCY5</accession>
<reference evidence="1 2" key="1">
    <citation type="journal article" date="2017" name="Genome Announc.">
        <title>Draft Genome Sequences of Four Alkaliphilic Bacteria Belonging to the Anaerobacillus Genus.</title>
        <authorList>
            <person name="Bassil N.M."/>
            <person name="Lloyd J.R."/>
        </authorList>
    </citation>
    <scope>NUCLEOTIDE SEQUENCE [LARGE SCALE GENOMIC DNA]</scope>
    <source>
        <strain evidence="1 2">NB2006</strain>
    </source>
</reference>